<dbReference type="PANTHER" id="PTHR21240">
    <property type="entry name" value="2-AMINO-3-CARBOXYLMUCONATE-6-SEMIALDEHYDE DECARBOXYLASE"/>
    <property type="match status" value="1"/>
</dbReference>
<dbReference type="Proteomes" id="UP000244940">
    <property type="component" value="Unassembled WGS sequence"/>
</dbReference>
<evidence type="ECO:0000313" key="4">
    <source>
        <dbReference type="Proteomes" id="UP000244940"/>
    </source>
</evidence>
<gene>
    <name evidence="3" type="ORF">C4N9_11305</name>
</gene>
<comment type="caution">
    <text evidence="3">The sequence shown here is derived from an EMBL/GenBank/DDBJ whole genome shotgun (WGS) entry which is preliminary data.</text>
</comment>
<dbReference type="PANTHER" id="PTHR21240:SF28">
    <property type="entry name" value="ISO-OROTATE DECARBOXYLASE (EUROFUNG)"/>
    <property type="match status" value="1"/>
</dbReference>
<proteinExistence type="predicted"/>
<dbReference type="Pfam" id="PF04909">
    <property type="entry name" value="Amidohydro_2"/>
    <property type="match status" value="1"/>
</dbReference>
<dbReference type="InterPro" id="IPR032465">
    <property type="entry name" value="ACMSD"/>
</dbReference>
<dbReference type="GO" id="GO:0019748">
    <property type="term" value="P:secondary metabolic process"/>
    <property type="evidence" value="ECO:0007669"/>
    <property type="project" value="TreeGrafter"/>
</dbReference>
<dbReference type="GeneID" id="94365478"/>
<accession>A0A2U2C9N3</accession>
<evidence type="ECO:0000313" key="3">
    <source>
        <dbReference type="EMBL" id="PWE28569.1"/>
    </source>
</evidence>
<dbReference type="GO" id="GO:0016831">
    <property type="term" value="F:carboxy-lyase activity"/>
    <property type="evidence" value="ECO:0007669"/>
    <property type="project" value="InterPro"/>
</dbReference>
<dbReference type="SUPFAM" id="SSF51556">
    <property type="entry name" value="Metallo-dependent hydrolases"/>
    <property type="match status" value="1"/>
</dbReference>
<evidence type="ECO:0000256" key="1">
    <source>
        <dbReference type="ARBA" id="ARBA00023239"/>
    </source>
</evidence>
<sequence>MSVLNPLPDTALPRIDVPRVIDMHGHCGAPEAEALLAGRPDRQAEMEAQAKGTGAASMAHNLAVMLPAAGARMASLDKRLADLDLMGIDLQVVSPSPHLYAYWADPTLAADLVEAANTAAAGLVARAPDRLAGMGIVAMQHPDLAADQIRQARAVGLKGVEISASVGSRELSDPAFDPVWHAAEEAGMPVFIHPLGTSLGPRLSSFYLSNTIGQPLETTIALSSLIISGVLDRFPGLKLVGAHGGGYLPAYIGRLDHTWRVRPEARQCRERPSDYLSRIWVDTVVFDPEQLRALIARMGAARVMFGTDYPFDMADCRPDTLAEALPAQDRAAIMGGNAEALFSL</sequence>
<dbReference type="Gene3D" id="3.20.20.140">
    <property type="entry name" value="Metal-dependent hydrolases"/>
    <property type="match status" value="1"/>
</dbReference>
<dbReference type="OrthoDB" id="149172at2"/>
<feature type="domain" description="Amidohydrolase-related" evidence="2">
    <location>
        <begin position="21"/>
        <end position="343"/>
    </location>
</feature>
<dbReference type="RefSeq" id="WP_109533430.1">
    <property type="nucleotide sequence ID" value="NZ_QEYD01000006.1"/>
</dbReference>
<dbReference type="EMBL" id="QEYD01000006">
    <property type="protein sequence ID" value="PWE28569.1"/>
    <property type="molecule type" value="Genomic_DNA"/>
</dbReference>
<dbReference type="InterPro" id="IPR006680">
    <property type="entry name" value="Amidohydro-rel"/>
</dbReference>
<dbReference type="AlphaFoldDB" id="A0A2U2C9N3"/>
<reference evidence="3 4" key="1">
    <citation type="submission" date="2018-05" db="EMBL/GenBank/DDBJ databases">
        <title>Pararhodobacter marina sp. nov., isolated from deep-sea water of the Indian Ocean.</title>
        <authorList>
            <person name="Lai Q.Sr."/>
            <person name="Liu X."/>
            <person name="Shao Z."/>
        </authorList>
    </citation>
    <scope>NUCLEOTIDE SEQUENCE [LARGE SCALE GENOMIC DNA]</scope>
    <source>
        <strain evidence="3 4">CIC4N-9</strain>
    </source>
</reference>
<dbReference type="InterPro" id="IPR032466">
    <property type="entry name" value="Metal_Hydrolase"/>
</dbReference>
<evidence type="ECO:0000259" key="2">
    <source>
        <dbReference type="Pfam" id="PF04909"/>
    </source>
</evidence>
<dbReference type="GO" id="GO:0016787">
    <property type="term" value="F:hydrolase activity"/>
    <property type="evidence" value="ECO:0007669"/>
    <property type="project" value="UniProtKB-KW"/>
</dbReference>
<protein>
    <submittedName>
        <fullName evidence="3">Amidohydrolase</fullName>
    </submittedName>
</protein>
<organism evidence="3 4">
    <name type="scientific">Pararhodobacter marinus</name>
    <dbReference type="NCBI Taxonomy" id="2184063"/>
    <lineage>
        <taxon>Bacteria</taxon>
        <taxon>Pseudomonadati</taxon>
        <taxon>Pseudomonadota</taxon>
        <taxon>Alphaproteobacteria</taxon>
        <taxon>Rhodobacterales</taxon>
        <taxon>Paracoccaceae</taxon>
        <taxon>Pararhodobacter</taxon>
    </lineage>
</organism>
<keyword evidence="1" id="KW-0456">Lyase</keyword>
<keyword evidence="4" id="KW-1185">Reference proteome</keyword>
<name>A0A2U2C9N3_9RHOB</name>
<keyword evidence="3" id="KW-0378">Hydrolase</keyword>
<dbReference type="GO" id="GO:0005737">
    <property type="term" value="C:cytoplasm"/>
    <property type="evidence" value="ECO:0007669"/>
    <property type="project" value="TreeGrafter"/>
</dbReference>